<protein>
    <submittedName>
        <fullName evidence="1">Putative disease resistance RPP8-like protein 2</fullName>
    </submittedName>
</protein>
<dbReference type="STRING" id="2094558.A0A314ULG8"/>
<sequence length="77" mass="9055">MVCSRWGFQKLVVLKLWKLERLEHLVVEEKAMQNIRELETRSCNKLKVTLMHLRRREPDNLLSCNAVAVGFALALDY</sequence>
<dbReference type="OrthoDB" id="611536at2759"/>
<proteinExistence type="predicted"/>
<name>A0A314ULG8_PRUYE</name>
<reference evidence="1 2" key="1">
    <citation type="submission" date="2018-02" db="EMBL/GenBank/DDBJ databases">
        <title>Draft genome of wild Prunus yedoensis var. nudiflora.</title>
        <authorList>
            <person name="Baek S."/>
            <person name="Kim J.-H."/>
            <person name="Choi K."/>
            <person name="Kim G.-B."/>
            <person name="Cho A."/>
            <person name="Jang H."/>
            <person name="Shin C.-H."/>
            <person name="Yu H.-J."/>
            <person name="Mun J.-H."/>
        </authorList>
    </citation>
    <scope>NUCLEOTIDE SEQUENCE [LARGE SCALE GENOMIC DNA]</scope>
    <source>
        <strain evidence="2">cv. Jeju island</strain>
        <tissue evidence="1">Leaf</tissue>
    </source>
</reference>
<keyword evidence="2" id="KW-1185">Reference proteome</keyword>
<accession>A0A314ULG8</accession>
<comment type="caution">
    <text evidence="1">The sequence shown here is derived from an EMBL/GenBank/DDBJ whole genome shotgun (WGS) entry which is preliminary data.</text>
</comment>
<evidence type="ECO:0000313" key="2">
    <source>
        <dbReference type="Proteomes" id="UP000250321"/>
    </source>
</evidence>
<evidence type="ECO:0000313" key="1">
    <source>
        <dbReference type="EMBL" id="PQM38310.1"/>
    </source>
</evidence>
<gene>
    <name evidence="1" type="ORF">Pyn_16761</name>
</gene>
<organism evidence="1 2">
    <name type="scientific">Prunus yedoensis var. nudiflora</name>
    <dbReference type="NCBI Taxonomy" id="2094558"/>
    <lineage>
        <taxon>Eukaryota</taxon>
        <taxon>Viridiplantae</taxon>
        <taxon>Streptophyta</taxon>
        <taxon>Embryophyta</taxon>
        <taxon>Tracheophyta</taxon>
        <taxon>Spermatophyta</taxon>
        <taxon>Magnoliopsida</taxon>
        <taxon>eudicotyledons</taxon>
        <taxon>Gunneridae</taxon>
        <taxon>Pentapetalae</taxon>
        <taxon>rosids</taxon>
        <taxon>fabids</taxon>
        <taxon>Rosales</taxon>
        <taxon>Rosaceae</taxon>
        <taxon>Amygdaloideae</taxon>
        <taxon>Amygdaleae</taxon>
        <taxon>Prunus</taxon>
    </lineage>
</organism>
<dbReference type="AlphaFoldDB" id="A0A314ULG8"/>
<dbReference type="Proteomes" id="UP000250321">
    <property type="component" value="Unassembled WGS sequence"/>
</dbReference>
<dbReference type="EMBL" id="PJQY01003321">
    <property type="protein sequence ID" value="PQM38310.1"/>
    <property type="molecule type" value="Genomic_DNA"/>
</dbReference>